<organism evidence="5 6">
    <name type="scientific">Faecalicoccus pleomorphus</name>
    <dbReference type="NCBI Taxonomy" id="1323"/>
    <lineage>
        <taxon>Bacteria</taxon>
        <taxon>Bacillati</taxon>
        <taxon>Bacillota</taxon>
        <taxon>Erysipelotrichia</taxon>
        <taxon>Erysipelotrichales</taxon>
        <taxon>Erysipelotrichaceae</taxon>
        <taxon>Faecalicoccus</taxon>
    </lineage>
</organism>
<evidence type="ECO:0000259" key="4">
    <source>
        <dbReference type="PROSITE" id="PS50893"/>
    </source>
</evidence>
<dbReference type="PANTHER" id="PTHR42781:SF4">
    <property type="entry name" value="SPERMIDINE_PUTRESCINE IMPORT ATP-BINDING PROTEIN POTA"/>
    <property type="match status" value="1"/>
</dbReference>
<proteinExistence type="predicted"/>
<dbReference type="PROSITE" id="PS00211">
    <property type="entry name" value="ABC_TRANSPORTER_1"/>
    <property type="match status" value="1"/>
</dbReference>
<comment type="caution">
    <text evidence="5">The sequence shown here is derived from an EMBL/GenBank/DDBJ whole genome shotgun (WGS) entry which is preliminary data.</text>
</comment>
<dbReference type="STRING" id="1123313.GCA_000420345_00486"/>
<dbReference type="GO" id="GO:0005524">
    <property type="term" value="F:ATP binding"/>
    <property type="evidence" value="ECO:0007669"/>
    <property type="project" value="UniProtKB-KW"/>
</dbReference>
<dbReference type="SMART" id="SM00382">
    <property type="entry name" value="AAA"/>
    <property type="match status" value="1"/>
</dbReference>
<dbReference type="Gene3D" id="3.40.50.300">
    <property type="entry name" value="P-loop containing nucleotide triphosphate hydrolases"/>
    <property type="match status" value="1"/>
</dbReference>
<keyword evidence="2" id="KW-0547">Nucleotide-binding</keyword>
<name>A0A3E3DXJ0_9FIRM</name>
<evidence type="ECO:0000256" key="1">
    <source>
        <dbReference type="ARBA" id="ARBA00022448"/>
    </source>
</evidence>
<dbReference type="PROSITE" id="PS50893">
    <property type="entry name" value="ABC_TRANSPORTER_2"/>
    <property type="match status" value="1"/>
</dbReference>
<dbReference type="PANTHER" id="PTHR42781">
    <property type="entry name" value="SPERMIDINE/PUTRESCINE IMPORT ATP-BINDING PROTEIN POTA"/>
    <property type="match status" value="1"/>
</dbReference>
<dbReference type="Proteomes" id="UP000260721">
    <property type="component" value="Unassembled WGS sequence"/>
</dbReference>
<dbReference type="SUPFAM" id="SSF52540">
    <property type="entry name" value="P-loop containing nucleoside triphosphate hydrolases"/>
    <property type="match status" value="1"/>
</dbReference>
<dbReference type="InterPro" id="IPR003439">
    <property type="entry name" value="ABC_transporter-like_ATP-bd"/>
</dbReference>
<reference evidence="5 6" key="1">
    <citation type="submission" date="2018-08" db="EMBL/GenBank/DDBJ databases">
        <title>A genome reference for cultivated species of the human gut microbiota.</title>
        <authorList>
            <person name="Zou Y."/>
            <person name="Xue W."/>
            <person name="Luo G."/>
        </authorList>
    </citation>
    <scope>NUCLEOTIDE SEQUENCE [LARGE SCALE GENOMIC DNA]</scope>
    <source>
        <strain evidence="5 6">TF08-11</strain>
    </source>
</reference>
<feature type="domain" description="ABC transporter" evidence="4">
    <location>
        <begin position="14"/>
        <end position="213"/>
    </location>
</feature>
<sequence>MDRNRRVWYNKCMIEICNVSKIYDNGVVALRDVSMQIPEKQRTVFFGPSGCGKTTLLRMIAGLESITSGNIIMPTSWKISFMFQNDRLLDALSVKDNIAYGIDQRTISKSDLARKVEDTARLVGVASVFEQKCKTLSGGQRQRISLARSLIKEPDLLLIDEGLNSLDQSSKYELIDVLIKLQETKQFTLLYVTHDAQEAKKVGQNFIEFKKEGD</sequence>
<accession>A0A3E3DXJ0</accession>
<evidence type="ECO:0000256" key="2">
    <source>
        <dbReference type="ARBA" id="ARBA00022741"/>
    </source>
</evidence>
<evidence type="ECO:0000313" key="6">
    <source>
        <dbReference type="Proteomes" id="UP000260721"/>
    </source>
</evidence>
<keyword evidence="3 5" id="KW-0067">ATP-binding</keyword>
<gene>
    <name evidence="5" type="ORF">DXC78_10525</name>
</gene>
<keyword evidence="1" id="KW-0813">Transport</keyword>
<dbReference type="Pfam" id="PF00005">
    <property type="entry name" value="ABC_tran"/>
    <property type="match status" value="1"/>
</dbReference>
<dbReference type="InterPro" id="IPR003593">
    <property type="entry name" value="AAA+_ATPase"/>
</dbReference>
<dbReference type="InterPro" id="IPR050093">
    <property type="entry name" value="ABC_SmlMolc_Importer"/>
</dbReference>
<evidence type="ECO:0000313" key="5">
    <source>
        <dbReference type="EMBL" id="RGD73984.1"/>
    </source>
</evidence>
<protein>
    <submittedName>
        <fullName evidence="5">ABC transporter ATP-binding protein</fullName>
    </submittedName>
</protein>
<evidence type="ECO:0000256" key="3">
    <source>
        <dbReference type="ARBA" id="ARBA00022840"/>
    </source>
</evidence>
<dbReference type="GO" id="GO:0016887">
    <property type="term" value="F:ATP hydrolysis activity"/>
    <property type="evidence" value="ECO:0007669"/>
    <property type="project" value="InterPro"/>
</dbReference>
<dbReference type="InterPro" id="IPR027417">
    <property type="entry name" value="P-loop_NTPase"/>
</dbReference>
<dbReference type="EMBL" id="QUSK01000026">
    <property type="protein sequence ID" value="RGD73984.1"/>
    <property type="molecule type" value="Genomic_DNA"/>
</dbReference>
<dbReference type="AlphaFoldDB" id="A0A3E3DXJ0"/>
<dbReference type="InterPro" id="IPR017871">
    <property type="entry name" value="ABC_transporter-like_CS"/>
</dbReference>